<organism evidence="3 4">
    <name type="scientific">Nocardiopsis aegyptia</name>
    <dbReference type="NCBI Taxonomy" id="220378"/>
    <lineage>
        <taxon>Bacteria</taxon>
        <taxon>Bacillati</taxon>
        <taxon>Actinomycetota</taxon>
        <taxon>Actinomycetes</taxon>
        <taxon>Streptosporangiales</taxon>
        <taxon>Nocardiopsidaceae</taxon>
        <taxon>Nocardiopsis</taxon>
    </lineage>
</organism>
<comment type="caution">
    <text evidence="3">The sequence shown here is derived from an EMBL/GenBank/DDBJ whole genome shotgun (WGS) entry which is preliminary data.</text>
</comment>
<sequence length="159" mass="18226">MLLLALILCVVLVVAFWPFHARYVSERRLLIARITTARRQLDEPGAELLRVHETLLRDIALVRGGHAREEAAQALGTAEDDLRRADELIRRHNELVRAADERRFSPRPSTLGDTDRAWRRLEQDVRTYLPKLDEHEARLASPTSLPPADDDLDRDLRGP</sequence>
<feature type="region of interest" description="Disordered" evidence="2">
    <location>
        <begin position="132"/>
        <end position="159"/>
    </location>
</feature>
<reference evidence="3 4" key="1">
    <citation type="submission" date="2020-07" db="EMBL/GenBank/DDBJ databases">
        <title>Sequencing the genomes of 1000 actinobacteria strains.</title>
        <authorList>
            <person name="Klenk H.-P."/>
        </authorList>
    </citation>
    <scope>NUCLEOTIDE SEQUENCE [LARGE SCALE GENOMIC DNA]</scope>
    <source>
        <strain evidence="3 4">DSM 44442</strain>
    </source>
</reference>
<gene>
    <name evidence="3" type="ORF">HNR10_002946</name>
</gene>
<dbReference type="AlphaFoldDB" id="A0A7Z0EPQ5"/>
<evidence type="ECO:0000256" key="1">
    <source>
        <dbReference type="SAM" id="Coils"/>
    </source>
</evidence>
<evidence type="ECO:0000313" key="4">
    <source>
        <dbReference type="Proteomes" id="UP000572051"/>
    </source>
</evidence>
<evidence type="ECO:0000256" key="2">
    <source>
        <dbReference type="SAM" id="MobiDB-lite"/>
    </source>
</evidence>
<evidence type="ECO:0000313" key="3">
    <source>
        <dbReference type="EMBL" id="NYJ35065.1"/>
    </source>
</evidence>
<feature type="coiled-coil region" evidence="1">
    <location>
        <begin position="68"/>
        <end position="102"/>
    </location>
</feature>
<proteinExistence type="predicted"/>
<protein>
    <submittedName>
        <fullName evidence="3">Uncharacterized protein</fullName>
    </submittedName>
</protein>
<keyword evidence="1" id="KW-0175">Coiled coil</keyword>
<name>A0A7Z0EPQ5_9ACTN</name>
<dbReference type="Proteomes" id="UP000572051">
    <property type="component" value="Unassembled WGS sequence"/>
</dbReference>
<dbReference type="RefSeq" id="WP_179824013.1">
    <property type="nucleotide sequence ID" value="NZ_JACCFS010000001.1"/>
</dbReference>
<accession>A0A7Z0EPQ5</accession>
<dbReference type="EMBL" id="JACCFS010000001">
    <property type="protein sequence ID" value="NYJ35065.1"/>
    <property type="molecule type" value="Genomic_DNA"/>
</dbReference>
<keyword evidence="4" id="KW-1185">Reference proteome</keyword>